<feature type="domain" description="Histone acetyl transferase HAT1 N-terminal" evidence="7">
    <location>
        <begin position="42"/>
        <end position="199"/>
    </location>
</feature>
<dbReference type="GO" id="GO:0000781">
    <property type="term" value="C:chromosome, telomeric region"/>
    <property type="evidence" value="ECO:0007669"/>
    <property type="project" value="GOC"/>
</dbReference>
<evidence type="ECO:0000259" key="7">
    <source>
        <dbReference type="Pfam" id="PF10394"/>
    </source>
</evidence>
<dbReference type="InParanoid" id="K3XBJ1"/>
<dbReference type="OMA" id="WTCDAND"/>
<name>K3XBJ1_GLOUD</name>
<dbReference type="EnsemblProtists" id="PYU1_T014590">
    <property type="protein sequence ID" value="PYU1_T014590"/>
    <property type="gene ID" value="PYU1_G014559"/>
</dbReference>
<feature type="coiled-coil region" evidence="6">
    <location>
        <begin position="410"/>
        <end position="437"/>
    </location>
</feature>
<reference evidence="8" key="3">
    <citation type="submission" date="2015-02" db="UniProtKB">
        <authorList>
            <consortium name="EnsemblProtists"/>
        </authorList>
    </citation>
    <scope>IDENTIFICATION</scope>
    <source>
        <strain evidence="8">DAOM BR144</strain>
    </source>
</reference>
<protein>
    <recommendedName>
        <fullName evidence="2">histone acetyltransferase</fullName>
        <ecNumber evidence="2">2.3.1.48</ecNumber>
    </recommendedName>
</protein>
<evidence type="ECO:0000256" key="2">
    <source>
        <dbReference type="ARBA" id="ARBA00013184"/>
    </source>
</evidence>
<evidence type="ECO:0000256" key="1">
    <source>
        <dbReference type="ARBA" id="ARBA00010543"/>
    </source>
</evidence>
<accession>K3XBJ1</accession>
<evidence type="ECO:0000256" key="6">
    <source>
        <dbReference type="SAM" id="Coils"/>
    </source>
</evidence>
<dbReference type="Gene3D" id="3.40.630.30">
    <property type="match status" value="1"/>
</dbReference>
<sequence>MAPIEDNAQQSEATAASIAASGECGDVDTVAPAAKRVRFSTVVSANDVTRLIIITGDVQVEEQSKDAYFHPRFTYHAFGTDESIQGYDGLKISVCFNAFDFSAYLKVQYTEKESSADDIVSKISSSLPEGFTQDRAAFMENVRQTKLNFSPPGKLVDSYIKAVDGNDRRFEIYEVELTGNEAAQALHRKMQTMALWFIEGADGIDVTDPRWVVYLTYERLGEVGGENGSLFCPVGYITLFKFFNPLGRKVSSTTTTATNPERIETHRICQVLIFPTHQRQGHGEMLVQCISARAVANDNVYELTVEDPVPAFSQLRNVVDVKNCLKHNFFSRPPSDGTDVPAGHGTNKLQASDIQAVQETLKITQKQVQLCYETLKLRFTNKSDDAQCKQYRLEVKKRLFKLHAEELEGMASAERRKAFLEAEFQALDAQYAQALAKVGAQPGDNGISATTK</sequence>
<dbReference type="SUPFAM" id="SSF55729">
    <property type="entry name" value="Acyl-CoA N-acyltransferases (Nat)"/>
    <property type="match status" value="1"/>
</dbReference>
<dbReference type="GO" id="GO:0031509">
    <property type="term" value="P:subtelomeric heterochromatin formation"/>
    <property type="evidence" value="ECO:0007669"/>
    <property type="project" value="InterPro"/>
</dbReference>
<evidence type="ECO:0000313" key="9">
    <source>
        <dbReference type="Proteomes" id="UP000019132"/>
    </source>
</evidence>
<evidence type="ECO:0000256" key="4">
    <source>
        <dbReference type="ARBA" id="ARBA00023315"/>
    </source>
</evidence>
<dbReference type="Pfam" id="PF10394">
    <property type="entry name" value="Hat1_N"/>
    <property type="match status" value="1"/>
</dbReference>
<comment type="catalytic activity">
    <reaction evidence="5">
        <text>L-lysyl-[protein] + acetyl-CoA = N(6)-acetyl-L-lysyl-[protein] + CoA + H(+)</text>
        <dbReference type="Rhea" id="RHEA:45948"/>
        <dbReference type="Rhea" id="RHEA-COMP:9752"/>
        <dbReference type="Rhea" id="RHEA-COMP:10731"/>
        <dbReference type="ChEBI" id="CHEBI:15378"/>
        <dbReference type="ChEBI" id="CHEBI:29969"/>
        <dbReference type="ChEBI" id="CHEBI:57287"/>
        <dbReference type="ChEBI" id="CHEBI:57288"/>
        <dbReference type="ChEBI" id="CHEBI:61930"/>
        <dbReference type="EC" id="2.3.1.48"/>
    </reaction>
</comment>
<proteinExistence type="inferred from homology"/>
<keyword evidence="6" id="KW-0175">Coiled coil</keyword>
<dbReference type="GO" id="GO:0005634">
    <property type="term" value="C:nucleus"/>
    <property type="evidence" value="ECO:0007669"/>
    <property type="project" value="InterPro"/>
</dbReference>
<evidence type="ECO:0000313" key="8">
    <source>
        <dbReference type="EnsemblProtists" id="PYU1_T014590"/>
    </source>
</evidence>
<evidence type="ECO:0000256" key="5">
    <source>
        <dbReference type="ARBA" id="ARBA00048017"/>
    </source>
</evidence>
<keyword evidence="4" id="KW-0012">Acyltransferase</keyword>
<dbReference type="Proteomes" id="UP000019132">
    <property type="component" value="Unassembled WGS sequence"/>
</dbReference>
<dbReference type="EC" id="2.3.1.48" evidence="2"/>
<organism evidence="8 9">
    <name type="scientific">Globisporangium ultimum (strain ATCC 200006 / CBS 805.95 / DAOM BR144)</name>
    <name type="common">Pythium ultimum</name>
    <dbReference type="NCBI Taxonomy" id="431595"/>
    <lineage>
        <taxon>Eukaryota</taxon>
        <taxon>Sar</taxon>
        <taxon>Stramenopiles</taxon>
        <taxon>Oomycota</taxon>
        <taxon>Peronosporomycetes</taxon>
        <taxon>Pythiales</taxon>
        <taxon>Pythiaceae</taxon>
        <taxon>Globisporangium</taxon>
    </lineage>
</organism>
<dbReference type="HOGENOM" id="CLU_036024_2_0_1"/>
<dbReference type="EMBL" id="GL376618">
    <property type="status" value="NOT_ANNOTATED_CDS"/>
    <property type="molecule type" value="Genomic_DNA"/>
</dbReference>
<dbReference type="GO" id="GO:0004402">
    <property type="term" value="F:histone acetyltransferase activity"/>
    <property type="evidence" value="ECO:0007669"/>
    <property type="project" value="InterPro"/>
</dbReference>
<keyword evidence="3" id="KW-0808">Transferase</keyword>
<dbReference type="VEuPathDB" id="FungiDB:PYU1_G014559"/>
<dbReference type="InterPro" id="IPR037113">
    <property type="entry name" value="Hat1_N_sf"/>
</dbReference>
<dbReference type="InterPro" id="IPR016181">
    <property type="entry name" value="Acyl_CoA_acyltransferase"/>
</dbReference>
<dbReference type="STRING" id="431595.K3XBJ1"/>
<dbReference type="PANTHER" id="PTHR12046">
    <property type="entry name" value="HISTONE ACETYLTRANSFERASE TYPE B CATALYTIC SUBUNIT"/>
    <property type="match status" value="1"/>
</dbReference>
<comment type="similarity">
    <text evidence="1">Belongs to the HAT1 family.</text>
</comment>
<reference evidence="9" key="1">
    <citation type="journal article" date="2010" name="Genome Biol.">
        <title>Genome sequence of the necrotrophic plant pathogen Pythium ultimum reveals original pathogenicity mechanisms and effector repertoire.</title>
        <authorList>
            <person name="Levesque C.A."/>
            <person name="Brouwer H."/>
            <person name="Cano L."/>
            <person name="Hamilton J.P."/>
            <person name="Holt C."/>
            <person name="Huitema E."/>
            <person name="Raffaele S."/>
            <person name="Robideau G.P."/>
            <person name="Thines M."/>
            <person name="Win J."/>
            <person name="Zerillo M.M."/>
            <person name="Beakes G.W."/>
            <person name="Boore J.L."/>
            <person name="Busam D."/>
            <person name="Dumas B."/>
            <person name="Ferriera S."/>
            <person name="Fuerstenberg S.I."/>
            <person name="Gachon C.M."/>
            <person name="Gaulin E."/>
            <person name="Govers F."/>
            <person name="Grenville-Briggs L."/>
            <person name="Horner N."/>
            <person name="Hostetler J."/>
            <person name="Jiang R.H."/>
            <person name="Johnson J."/>
            <person name="Krajaejun T."/>
            <person name="Lin H."/>
            <person name="Meijer H.J."/>
            <person name="Moore B."/>
            <person name="Morris P."/>
            <person name="Phuntmart V."/>
            <person name="Puiu D."/>
            <person name="Shetty J."/>
            <person name="Stajich J.E."/>
            <person name="Tripathy S."/>
            <person name="Wawra S."/>
            <person name="van West P."/>
            <person name="Whitty B.R."/>
            <person name="Coutinho P.M."/>
            <person name="Henrissat B."/>
            <person name="Martin F."/>
            <person name="Thomas P.D."/>
            <person name="Tyler B.M."/>
            <person name="De Vries R.P."/>
            <person name="Kamoun S."/>
            <person name="Yandell M."/>
            <person name="Tisserat N."/>
            <person name="Buell C.R."/>
        </authorList>
    </citation>
    <scope>NUCLEOTIDE SEQUENCE</scope>
    <source>
        <strain evidence="9">DAOM:BR144</strain>
    </source>
</reference>
<dbReference type="eggNOG" id="KOG2696">
    <property type="taxonomic scope" value="Eukaryota"/>
</dbReference>
<keyword evidence="9" id="KW-1185">Reference proteome</keyword>
<dbReference type="InterPro" id="IPR017380">
    <property type="entry name" value="Hist_AcTrfase_B-typ_cat-su"/>
</dbReference>
<reference evidence="9" key="2">
    <citation type="submission" date="2010-04" db="EMBL/GenBank/DDBJ databases">
        <authorList>
            <person name="Buell R."/>
            <person name="Hamilton J."/>
            <person name="Hostetler J."/>
        </authorList>
    </citation>
    <scope>NUCLEOTIDE SEQUENCE [LARGE SCALE GENOMIC DNA]</scope>
    <source>
        <strain evidence="9">DAOM:BR144</strain>
    </source>
</reference>
<dbReference type="Gene3D" id="3.90.360.10">
    <property type="entry name" value="Histone acetyl transferase 1 (HAT1), N-terminal domain"/>
    <property type="match status" value="1"/>
</dbReference>
<dbReference type="InterPro" id="IPR019467">
    <property type="entry name" value="Hat1_N"/>
</dbReference>
<evidence type="ECO:0000256" key="3">
    <source>
        <dbReference type="ARBA" id="ARBA00022679"/>
    </source>
</evidence>
<dbReference type="AlphaFoldDB" id="K3XBJ1"/>